<gene>
    <name evidence="1" type="ORF">Goslar_00123</name>
</gene>
<name>A0A482GHR8_BPGOS</name>
<dbReference type="Proteomes" id="UP000294673">
    <property type="component" value="Segment"/>
</dbReference>
<accession>A0A482GHR8</accession>
<evidence type="ECO:0000313" key="1">
    <source>
        <dbReference type="EMBL" id="QBO63916.1"/>
    </source>
</evidence>
<evidence type="ECO:0000313" key="2">
    <source>
        <dbReference type="Proteomes" id="UP000294673"/>
    </source>
</evidence>
<sequence>MELVKQPVNAWTLMPDEAIRYGFLKKHAPKLIDGTIGPEQDLLYAVLFDDYRAMAVYGESGKAHVVNIERYVFNELGVKEQLDAIMMNTKPVPEHIKLQYLEMLNPDERTVRLIRNDPATQELTEVLLDLKLHVALERAEGGKVNTCIRQFCKLREAKVKHHQTRNILKAIRSVALPEIKMKEVLSLYEAYMNDEVECVVKS</sequence>
<proteinExistence type="predicted"/>
<organism evidence="1 2">
    <name type="scientific">Escherichia phage vB_EcoM_Goslar</name>
    <dbReference type="NCBI Taxonomy" id="2502409"/>
    <lineage>
        <taxon>Viruses</taxon>
        <taxon>Duplodnaviria</taxon>
        <taxon>Heunggongvirae</taxon>
        <taxon>Uroviricota</taxon>
        <taxon>Caudoviricetes</taxon>
        <taxon>Chimalliviridae</taxon>
        <taxon>Goslarvirus</taxon>
        <taxon>Goslarvirus goslar</taxon>
    </lineage>
</organism>
<reference evidence="1 2" key="1">
    <citation type="submission" date="2018-12" db="EMBL/GenBank/DDBJ databases">
        <title>Still something new to discover - new insights into E. coli phage diversity and taxonomy.</title>
        <authorList>
            <person name="Korf I.H.E."/>
            <person name="Adriaennsens E."/>
            <person name="Dreiseikelmann B."/>
            <person name="Kropinski A."/>
            <person name="Nimtz M."/>
            <person name="Meier-Kolthoff J.P."/>
            <person name="Rohde M."/>
            <person name="van Raaij M."/>
            <person name="Wittmann J."/>
        </authorList>
    </citation>
    <scope>NUCLEOTIDE SEQUENCE [LARGE SCALE GENOMIC DNA]</scope>
</reference>
<protein>
    <submittedName>
        <fullName evidence="1">Uncharacterized protein</fullName>
    </submittedName>
</protein>
<keyword evidence="2" id="KW-1185">Reference proteome</keyword>
<dbReference type="EMBL" id="MK327938">
    <property type="protein sequence ID" value="QBO63916.1"/>
    <property type="molecule type" value="Genomic_DNA"/>
</dbReference>
<organismHost>
    <name type="scientific">Escherichia coli</name>
    <dbReference type="NCBI Taxonomy" id="562"/>
</organismHost>